<dbReference type="OrthoDB" id="345084at2759"/>
<reference evidence="1" key="1">
    <citation type="submission" date="2013-10" db="EMBL/GenBank/DDBJ databases">
        <title>Genomic analysis of the causative agents of coccidiosis in chickens.</title>
        <authorList>
            <person name="Reid A.J."/>
            <person name="Blake D."/>
            <person name="Billington K."/>
            <person name="Browne H."/>
            <person name="Dunn M."/>
            <person name="Hung S."/>
            <person name="Kawahara F."/>
            <person name="Miranda-Saavedra D."/>
            <person name="Mourier T."/>
            <person name="Nagra H."/>
            <person name="Otto T.D."/>
            <person name="Rawlings N."/>
            <person name="Sanchez A."/>
            <person name="Sanders M."/>
            <person name="Subramaniam C."/>
            <person name="Tay Y."/>
            <person name="Dear P."/>
            <person name="Doerig C."/>
            <person name="Gruber A."/>
            <person name="Parkinson J."/>
            <person name="Shirley M."/>
            <person name="Wan K.L."/>
            <person name="Berriman M."/>
            <person name="Tomley F."/>
            <person name="Pain A."/>
        </authorList>
    </citation>
    <scope>NUCLEOTIDE SEQUENCE [LARGE SCALE GENOMIC DNA]</scope>
    <source>
        <strain evidence="1">Houghton</strain>
    </source>
</reference>
<organism evidence="1 2">
    <name type="scientific">Eimeria necatrix</name>
    <dbReference type="NCBI Taxonomy" id="51315"/>
    <lineage>
        <taxon>Eukaryota</taxon>
        <taxon>Sar</taxon>
        <taxon>Alveolata</taxon>
        <taxon>Apicomplexa</taxon>
        <taxon>Conoidasida</taxon>
        <taxon>Coccidia</taxon>
        <taxon>Eucoccidiorida</taxon>
        <taxon>Eimeriorina</taxon>
        <taxon>Eimeriidae</taxon>
        <taxon>Eimeria</taxon>
    </lineage>
</organism>
<dbReference type="AlphaFoldDB" id="U6MT35"/>
<dbReference type="Proteomes" id="UP000030754">
    <property type="component" value="Unassembled WGS sequence"/>
</dbReference>
<dbReference type="GeneID" id="25478313"/>
<sequence>METRHHKKQPIASPNHCSGIKFPVAEFGQLNLEIFLRRWGVGNKGCHDGIVLAFVKNLKTVSLATRGMFEVHWRPTKLRKLLTKQKMWTPALQALFSRHTYNVQ</sequence>
<evidence type="ECO:0000313" key="1">
    <source>
        <dbReference type="EMBL" id="CDJ64830.1"/>
    </source>
</evidence>
<gene>
    <name evidence="1" type="ORF">ENH_00081840</name>
</gene>
<accession>U6MT35</accession>
<evidence type="ECO:0000313" key="2">
    <source>
        <dbReference type="Proteomes" id="UP000030754"/>
    </source>
</evidence>
<protein>
    <submittedName>
        <fullName evidence="1">Uncharacterized protein</fullName>
    </submittedName>
</protein>
<dbReference type="VEuPathDB" id="ToxoDB:ENH_00081840"/>
<dbReference type="RefSeq" id="XP_013433297.1">
    <property type="nucleotide sequence ID" value="XM_013577843.1"/>
</dbReference>
<name>U6MT35_9EIME</name>
<proteinExistence type="predicted"/>
<dbReference type="EMBL" id="HG723018">
    <property type="protein sequence ID" value="CDJ64830.1"/>
    <property type="molecule type" value="Genomic_DNA"/>
</dbReference>
<keyword evidence="2" id="KW-1185">Reference proteome</keyword>
<reference evidence="1" key="2">
    <citation type="submission" date="2013-10" db="EMBL/GenBank/DDBJ databases">
        <authorList>
            <person name="Aslett M."/>
        </authorList>
    </citation>
    <scope>NUCLEOTIDE SEQUENCE [LARGE SCALE GENOMIC DNA]</scope>
    <source>
        <strain evidence="1">Houghton</strain>
    </source>
</reference>